<evidence type="ECO:0000256" key="4">
    <source>
        <dbReference type="ARBA" id="ARBA00022679"/>
    </source>
</evidence>
<proteinExistence type="predicted"/>
<keyword evidence="6" id="KW-0479">Metal-binding</keyword>
<dbReference type="EMBL" id="BSNN01000004">
    <property type="protein sequence ID" value="GLQ35503.1"/>
    <property type="molecule type" value="Genomic_DNA"/>
</dbReference>
<keyword evidence="17" id="KW-1185">Reference proteome</keyword>
<evidence type="ECO:0000256" key="9">
    <source>
        <dbReference type="ARBA" id="ARBA00022989"/>
    </source>
</evidence>
<evidence type="ECO:0000256" key="5">
    <source>
        <dbReference type="ARBA" id="ARBA00022692"/>
    </source>
</evidence>
<evidence type="ECO:0000256" key="6">
    <source>
        <dbReference type="ARBA" id="ARBA00022723"/>
    </source>
</evidence>
<evidence type="ECO:0000256" key="11">
    <source>
        <dbReference type="ARBA" id="ARBA00023136"/>
    </source>
</evidence>
<dbReference type="InterPro" id="IPR003406">
    <property type="entry name" value="Glyco_trans_14"/>
</dbReference>
<keyword evidence="11" id="KW-0472">Membrane</keyword>
<gene>
    <name evidence="16" type="ORF">GCM10007939_17860</name>
</gene>
<keyword evidence="7" id="KW-0256">Endoplasmic reticulum</keyword>
<dbReference type="InterPro" id="IPR043538">
    <property type="entry name" value="XYLT"/>
</dbReference>
<keyword evidence="8" id="KW-0735">Signal-anchor</keyword>
<dbReference type="RefSeq" id="WP_284378024.1">
    <property type="nucleotide sequence ID" value="NZ_BSNN01000004.1"/>
</dbReference>
<evidence type="ECO:0000256" key="13">
    <source>
        <dbReference type="ARBA" id="ARBA00023180"/>
    </source>
</evidence>
<dbReference type="Proteomes" id="UP001156694">
    <property type="component" value="Unassembled WGS sequence"/>
</dbReference>
<protein>
    <recommendedName>
        <fullName evidence="14">Peptide O-xylosyltransferase</fullName>
    </recommendedName>
</protein>
<evidence type="ECO:0000256" key="3">
    <source>
        <dbReference type="ARBA" id="ARBA00022676"/>
    </source>
</evidence>
<evidence type="ECO:0000256" key="7">
    <source>
        <dbReference type="ARBA" id="ARBA00022824"/>
    </source>
</evidence>
<comment type="subcellular location">
    <subcellularLocation>
        <location evidence="2">Endoplasmic reticulum membrane</location>
        <topology evidence="2">Single-pass type II membrane protein</topology>
    </subcellularLocation>
    <subcellularLocation>
        <location evidence="1">Golgi apparatus membrane</location>
        <topology evidence="1">Single-pass type II membrane protein</topology>
    </subcellularLocation>
</comment>
<dbReference type="Pfam" id="PF02485">
    <property type="entry name" value="Branch"/>
    <property type="match status" value="1"/>
</dbReference>
<keyword evidence="3" id="KW-0328">Glycosyltransferase</keyword>
<dbReference type="PANTHER" id="PTHR46025">
    <property type="entry name" value="XYLOSYLTRANSFERASE OXT"/>
    <property type="match status" value="1"/>
</dbReference>
<keyword evidence="9" id="KW-1133">Transmembrane helix</keyword>
<evidence type="ECO:0000256" key="8">
    <source>
        <dbReference type="ARBA" id="ARBA00022968"/>
    </source>
</evidence>
<evidence type="ECO:0000313" key="17">
    <source>
        <dbReference type="Proteomes" id="UP001156694"/>
    </source>
</evidence>
<keyword evidence="5" id="KW-0812">Transmembrane</keyword>
<dbReference type="InterPro" id="IPR045971">
    <property type="entry name" value="DUF5927"/>
</dbReference>
<evidence type="ECO:0000259" key="15">
    <source>
        <dbReference type="Pfam" id="PF19349"/>
    </source>
</evidence>
<reference evidence="17" key="1">
    <citation type="journal article" date="2019" name="Int. J. Syst. Evol. Microbiol.">
        <title>The Global Catalogue of Microorganisms (GCM) 10K type strain sequencing project: providing services to taxonomists for standard genome sequencing and annotation.</title>
        <authorList>
            <consortium name="The Broad Institute Genomics Platform"/>
            <consortium name="The Broad Institute Genome Sequencing Center for Infectious Disease"/>
            <person name="Wu L."/>
            <person name="Ma J."/>
        </authorList>
    </citation>
    <scope>NUCLEOTIDE SEQUENCE [LARGE SCALE GENOMIC DNA]</scope>
    <source>
        <strain evidence="17">NBRC 110140</strain>
    </source>
</reference>
<keyword evidence="13" id="KW-0325">Glycoprotein</keyword>
<name>A0ABQ5VWN1_9RHOB</name>
<accession>A0ABQ5VWN1</accession>
<comment type="caution">
    <text evidence="16">The sequence shown here is derived from an EMBL/GenBank/DDBJ whole genome shotgun (WGS) entry which is preliminary data.</text>
</comment>
<evidence type="ECO:0000256" key="2">
    <source>
        <dbReference type="ARBA" id="ARBA00004648"/>
    </source>
</evidence>
<keyword evidence="10" id="KW-0333">Golgi apparatus</keyword>
<dbReference type="Pfam" id="PF19349">
    <property type="entry name" value="DUF5927"/>
    <property type="match status" value="1"/>
</dbReference>
<evidence type="ECO:0000256" key="1">
    <source>
        <dbReference type="ARBA" id="ARBA00004323"/>
    </source>
</evidence>
<keyword evidence="4 16" id="KW-0808">Transferase</keyword>
<dbReference type="GO" id="GO:0016740">
    <property type="term" value="F:transferase activity"/>
    <property type="evidence" value="ECO:0007669"/>
    <property type="project" value="UniProtKB-KW"/>
</dbReference>
<evidence type="ECO:0000256" key="12">
    <source>
        <dbReference type="ARBA" id="ARBA00023157"/>
    </source>
</evidence>
<organism evidence="16 17">
    <name type="scientific">Amylibacter marinus</name>
    <dbReference type="NCBI Taxonomy" id="1475483"/>
    <lineage>
        <taxon>Bacteria</taxon>
        <taxon>Pseudomonadati</taxon>
        <taxon>Pseudomonadota</taxon>
        <taxon>Alphaproteobacteria</taxon>
        <taxon>Rhodobacterales</taxon>
        <taxon>Paracoccaceae</taxon>
        <taxon>Amylibacter</taxon>
    </lineage>
</organism>
<feature type="domain" description="DUF5927" evidence="15">
    <location>
        <begin position="266"/>
        <end position="539"/>
    </location>
</feature>
<evidence type="ECO:0000313" key="16">
    <source>
        <dbReference type="EMBL" id="GLQ35503.1"/>
    </source>
</evidence>
<keyword evidence="12" id="KW-1015">Disulfide bond</keyword>
<sequence>MTIGFVILAHQDLHRAEALAKYLAENSCPVAIHVDLRAGSAQFRLLENALQDIENINFVPRRRCDWGRFSLVQATLDASKILLDGYPDINHVVLTSGSCLPAKPVSQLKSFLSQKSDVDFIESVSLESEQWVQDGLNKERFTLYFPFSWKKHRKLFDLGVKIQRRLGVRRRLPFGLIPFLGSQWWCLSRRTLLRIVNDPRRRHFDKFFRATWIPDEAYFQSLARLHSIRMESRSLTWVKFDKSGKPCILYDDHLEPILDSEHFMVRKVWAGADKLYTELLSHNRTEHSTGKGDSRILSQPFKRAKQVQAPGLIGNLNAGRYPTRRLDRPDITGQNYTVIAGGKHLFPNLKSWLNNLPDGHCHGNLFGRDRVEFPDDDPFYFGNLTRSRALRNYASHGFLRNVIWNGRGYNPSIFFDVGDMLRGGDRILGDPNATVVFLKEAWLVNYHNLVRSGGNLTYTAKFLAAAERRHYSSLFWESTRANVLEFELLDVIQSPTEYLRTLSILTSSSEGQPLIDMPEMIDLSRFNSTVRGLRNEGFKLNTDVIPKPAVGKPASATPKLVEK</sequence>
<evidence type="ECO:0000256" key="14">
    <source>
        <dbReference type="ARBA" id="ARBA00042865"/>
    </source>
</evidence>
<dbReference type="PANTHER" id="PTHR46025:SF3">
    <property type="entry name" value="XYLOSYLTRANSFERASE OXT"/>
    <property type="match status" value="1"/>
</dbReference>
<evidence type="ECO:0000256" key="10">
    <source>
        <dbReference type="ARBA" id="ARBA00023034"/>
    </source>
</evidence>